<keyword evidence="1 4" id="KW-0378">Hydrolase</keyword>
<accession>A0A8G1EC05</accession>
<dbReference type="KEGG" id="nsm:JO391_12415"/>
<sequence length="308" mass="33110">MSDRMLPVRLPRPALAGLRTLSMCTVLALGVLPAAADTALPDQEGWVAARKSVTTADGQMLTYVEAGPSEGQPVILLHGYTDNSRSWSLLAPHLEGRRLIMVDQRGHGGSAAPACCYDPGVMAEDIAGLMTALDIDKADVVGHSMGSVTAATLAAWHPDKVDQLVLISTAVEMPAAPTEWLWANVPGLPQPIDPNSQFMLDWYYNPNPVPADFIDRERAESAATSHDAWMGVLRGLTAMDLGKVAPMVKAPTLILWGDQDGFFDAASQEAVKAAYPAAEYQAYPGYGHNMFWEVPDQVGARLMAFLKP</sequence>
<evidence type="ECO:0000313" key="4">
    <source>
        <dbReference type="EMBL" id="QYZ68578.1"/>
    </source>
</evidence>
<evidence type="ECO:0000256" key="1">
    <source>
        <dbReference type="ARBA" id="ARBA00022801"/>
    </source>
</evidence>
<dbReference type="GO" id="GO:0016787">
    <property type="term" value="F:hydrolase activity"/>
    <property type="evidence" value="ECO:0007669"/>
    <property type="project" value="UniProtKB-KW"/>
</dbReference>
<dbReference type="Proteomes" id="UP000826300">
    <property type="component" value="Chromosome"/>
</dbReference>
<dbReference type="RefSeq" id="WP_220660801.1">
    <property type="nucleotide sequence ID" value="NZ_CP069370.1"/>
</dbReference>
<dbReference type="Gene3D" id="3.40.50.1820">
    <property type="entry name" value="alpha/beta hydrolase"/>
    <property type="match status" value="1"/>
</dbReference>
<keyword evidence="5" id="KW-1185">Reference proteome</keyword>
<dbReference type="InterPro" id="IPR029058">
    <property type="entry name" value="AB_hydrolase_fold"/>
</dbReference>
<evidence type="ECO:0000313" key="5">
    <source>
        <dbReference type="Proteomes" id="UP000826300"/>
    </source>
</evidence>
<dbReference type="GO" id="GO:0016020">
    <property type="term" value="C:membrane"/>
    <property type="evidence" value="ECO:0007669"/>
    <property type="project" value="TreeGrafter"/>
</dbReference>
<organism evidence="4 5">
    <name type="scientific">Neotabrizicola shimadae</name>
    <dbReference type="NCBI Taxonomy" id="2807096"/>
    <lineage>
        <taxon>Bacteria</taxon>
        <taxon>Pseudomonadati</taxon>
        <taxon>Pseudomonadota</taxon>
        <taxon>Alphaproteobacteria</taxon>
        <taxon>Rhodobacterales</taxon>
        <taxon>Paracoccaceae</taxon>
        <taxon>Neotabrizicola</taxon>
    </lineage>
</organism>
<proteinExistence type="predicted"/>
<dbReference type="PRINTS" id="PR00111">
    <property type="entry name" value="ABHYDROLASE"/>
</dbReference>
<dbReference type="SUPFAM" id="SSF53474">
    <property type="entry name" value="alpha/beta-Hydrolases"/>
    <property type="match status" value="1"/>
</dbReference>
<feature type="domain" description="AB hydrolase-1" evidence="3">
    <location>
        <begin position="73"/>
        <end position="181"/>
    </location>
</feature>
<name>A0A8G1EC05_9RHOB</name>
<feature type="signal peptide" evidence="2">
    <location>
        <begin position="1"/>
        <end position="28"/>
    </location>
</feature>
<evidence type="ECO:0000259" key="3">
    <source>
        <dbReference type="Pfam" id="PF00561"/>
    </source>
</evidence>
<keyword evidence="2" id="KW-0732">Signal</keyword>
<dbReference type="PANTHER" id="PTHR43798">
    <property type="entry name" value="MONOACYLGLYCEROL LIPASE"/>
    <property type="match status" value="1"/>
</dbReference>
<feature type="domain" description="AB hydrolase-1" evidence="3">
    <location>
        <begin position="197"/>
        <end position="293"/>
    </location>
</feature>
<evidence type="ECO:0000256" key="2">
    <source>
        <dbReference type="SAM" id="SignalP"/>
    </source>
</evidence>
<dbReference type="Pfam" id="PF00561">
    <property type="entry name" value="Abhydrolase_1"/>
    <property type="match status" value="2"/>
</dbReference>
<feature type="chain" id="PRO_5034438379" evidence="2">
    <location>
        <begin position="29"/>
        <end position="308"/>
    </location>
</feature>
<dbReference type="InterPro" id="IPR050266">
    <property type="entry name" value="AB_hydrolase_sf"/>
</dbReference>
<dbReference type="PANTHER" id="PTHR43798:SF31">
    <property type="entry name" value="AB HYDROLASE SUPERFAMILY PROTEIN YCLE"/>
    <property type="match status" value="1"/>
</dbReference>
<reference evidence="4" key="1">
    <citation type="submission" date="2021-02" db="EMBL/GenBank/DDBJ databases">
        <title>Rhodobacter shimadae sp. nov., an aerobic anoxygenic phototrophic bacterium isolated from a hot spring.</title>
        <authorList>
            <person name="Muramatsu S."/>
            <person name="Haruta S."/>
            <person name="Hirose S."/>
            <person name="Hanada S."/>
        </authorList>
    </citation>
    <scope>NUCLEOTIDE SEQUENCE</scope>
    <source>
        <strain evidence="4">N10</strain>
    </source>
</reference>
<protein>
    <submittedName>
        <fullName evidence="4">Alpha/beta hydrolase</fullName>
    </submittedName>
</protein>
<dbReference type="EMBL" id="CP069370">
    <property type="protein sequence ID" value="QYZ68578.1"/>
    <property type="molecule type" value="Genomic_DNA"/>
</dbReference>
<dbReference type="InterPro" id="IPR000073">
    <property type="entry name" value="AB_hydrolase_1"/>
</dbReference>
<dbReference type="AlphaFoldDB" id="A0A8G1EC05"/>
<gene>
    <name evidence="4" type="ORF">JO391_12415</name>
</gene>